<proteinExistence type="predicted"/>
<dbReference type="RefSeq" id="WP_110814606.1">
    <property type="nucleotide sequence ID" value="NZ_QJTE01000003.1"/>
</dbReference>
<dbReference type="Pfam" id="PF13469">
    <property type="entry name" value="Sulfotransfer_3"/>
    <property type="match status" value="1"/>
</dbReference>
<dbReference type="InterPro" id="IPR026634">
    <property type="entry name" value="TPST-like"/>
</dbReference>
<evidence type="ECO:0000256" key="1">
    <source>
        <dbReference type="ARBA" id="ARBA00022679"/>
    </source>
</evidence>
<keyword evidence="1" id="KW-0808">Transferase</keyword>
<sequence>MAVRADLRRAEQAMKDSPVQGVLACMAILGRHPANGPARAMLRAMDGAQRRQVLSSAAALGQAGHWQQALALLQPLSAHHPADPALALAEAQALGHLGLDAQVPARLAAPRRAHPDDPDLMAQEALARFRAGETAQAEALLARAAPLRPGDGRIANNLGLMRQVLGDLAGAEQAFRAAVSGKDRFAGAWLNLAALTDLNQEPALRAALEGDGRDAQRPDMDREMLAFALADTALHRGDLPEAFARLETGNALHRQSHPHDEAALAARVRAMADRLPPGFATQAQPCRVVLIVGMPRSGTTLLERILDAHPMIEGLGEQDTLTAQVPALDSRLAAWTPEALNHLGRTYMAALTAAARGDAPVLVDKMPGNALVAGFALAALPEARVIHIRRDPIACAASIWRMRFSQGNDFAYAMEDIATRSQLTEAMMQHWKAVFPDRIQTTLYEVLTARPEAETRRILTGLGLPADPACLSYSGATGEVRTASAHQVRQPIWRSAPGSWRSLGPHVAPLADLLQEAATAHERACAEALAG</sequence>
<dbReference type="Gene3D" id="3.40.50.300">
    <property type="entry name" value="P-loop containing nucleotide triphosphate hydrolases"/>
    <property type="match status" value="1"/>
</dbReference>
<dbReference type="InterPro" id="IPR027417">
    <property type="entry name" value="P-loop_NTPase"/>
</dbReference>
<dbReference type="Proteomes" id="UP000248311">
    <property type="component" value="Unassembled WGS sequence"/>
</dbReference>
<dbReference type="SUPFAM" id="SSF52540">
    <property type="entry name" value="P-loop containing nucleoside triphosphate hydrolases"/>
    <property type="match status" value="1"/>
</dbReference>
<accession>A0A318SQY4</accession>
<reference evidence="2 3" key="1">
    <citation type="submission" date="2018-06" db="EMBL/GenBank/DDBJ databases">
        <title>Genomic Encyclopedia of Type Strains, Phase III (KMG-III): the genomes of soil and plant-associated and newly described type strains.</title>
        <authorList>
            <person name="Whitman W."/>
        </authorList>
    </citation>
    <scope>NUCLEOTIDE SEQUENCE [LARGE SCALE GENOMIC DNA]</scope>
    <source>
        <strain evidence="2 3">CECT 9025</strain>
    </source>
</reference>
<dbReference type="OrthoDB" id="9800698at2"/>
<dbReference type="PANTHER" id="PTHR12788:SF10">
    <property type="entry name" value="PROTEIN-TYROSINE SULFOTRANSFERASE"/>
    <property type="match status" value="1"/>
</dbReference>
<dbReference type="GO" id="GO:0008476">
    <property type="term" value="F:protein-tyrosine sulfotransferase activity"/>
    <property type="evidence" value="ECO:0007669"/>
    <property type="project" value="InterPro"/>
</dbReference>
<keyword evidence="3" id="KW-1185">Reference proteome</keyword>
<dbReference type="EMBL" id="QJTE01000003">
    <property type="protein sequence ID" value="PYE84073.1"/>
    <property type="molecule type" value="Genomic_DNA"/>
</dbReference>
<gene>
    <name evidence="2" type="ORF">DFP88_103438</name>
</gene>
<dbReference type="SUPFAM" id="SSF48452">
    <property type="entry name" value="TPR-like"/>
    <property type="match status" value="1"/>
</dbReference>
<dbReference type="AlphaFoldDB" id="A0A318SQY4"/>
<evidence type="ECO:0000313" key="3">
    <source>
        <dbReference type="Proteomes" id="UP000248311"/>
    </source>
</evidence>
<dbReference type="PANTHER" id="PTHR12788">
    <property type="entry name" value="PROTEIN-TYROSINE SULFOTRANSFERASE 2"/>
    <property type="match status" value="1"/>
</dbReference>
<name>A0A318SQY4_9RHOB</name>
<dbReference type="Gene3D" id="1.25.40.10">
    <property type="entry name" value="Tetratricopeptide repeat domain"/>
    <property type="match status" value="1"/>
</dbReference>
<dbReference type="InterPro" id="IPR011990">
    <property type="entry name" value="TPR-like_helical_dom_sf"/>
</dbReference>
<protein>
    <submittedName>
        <fullName evidence="2">Flp pilus assembly protein TadD</fullName>
    </submittedName>
</protein>
<evidence type="ECO:0000313" key="2">
    <source>
        <dbReference type="EMBL" id="PYE84073.1"/>
    </source>
</evidence>
<comment type="caution">
    <text evidence="2">The sequence shown here is derived from an EMBL/GenBank/DDBJ whole genome shotgun (WGS) entry which is preliminary data.</text>
</comment>
<organism evidence="2 3">
    <name type="scientific">Pseudoroseicyclus aestuarii</name>
    <dbReference type="NCBI Taxonomy" id="1795041"/>
    <lineage>
        <taxon>Bacteria</taxon>
        <taxon>Pseudomonadati</taxon>
        <taxon>Pseudomonadota</taxon>
        <taxon>Alphaproteobacteria</taxon>
        <taxon>Rhodobacterales</taxon>
        <taxon>Paracoccaceae</taxon>
        <taxon>Pseudoroseicyclus</taxon>
    </lineage>
</organism>